<dbReference type="GO" id="GO:0006303">
    <property type="term" value="P:double-strand break repair via nonhomologous end joining"/>
    <property type="evidence" value="ECO:0007669"/>
    <property type="project" value="TreeGrafter"/>
</dbReference>
<dbReference type="GO" id="GO:0046975">
    <property type="term" value="F:histone H3K36 methyltransferase activity"/>
    <property type="evidence" value="ECO:0007669"/>
    <property type="project" value="TreeGrafter"/>
</dbReference>
<dbReference type="GO" id="GO:0003690">
    <property type="term" value="F:double-stranded DNA binding"/>
    <property type="evidence" value="ECO:0007669"/>
    <property type="project" value="TreeGrafter"/>
</dbReference>
<dbReference type="Pfam" id="PF01359">
    <property type="entry name" value="Transposase_1"/>
    <property type="match status" value="1"/>
</dbReference>
<dbReference type="STRING" id="67801.A0A1B0AVL2"/>
<sequence>MIIVMINNGELKVTTESDPSQSAYELPLKFGVRKQTLLTHLARIGKAKKLDNWLLREVNEKQKQKRWEAGLMLHFSPEKWIQYGNCKRSAQWLDKDESPKHTPKRTKHQKKLLVSVLWSSAERVCGHLSANEVLRFYVRSNSELSGASRMTNLAVENHY</sequence>
<evidence type="ECO:0000313" key="1">
    <source>
        <dbReference type="EnsemblMetazoa" id="GPPI010101-PA"/>
    </source>
</evidence>
<dbReference type="PANTHER" id="PTHR46060">
    <property type="entry name" value="MARINER MOS1 TRANSPOSASE-LIKE PROTEIN"/>
    <property type="match status" value="1"/>
</dbReference>
<dbReference type="PANTHER" id="PTHR46060:SF2">
    <property type="entry name" value="HISTONE-LYSINE N-METHYLTRANSFERASE SETMAR"/>
    <property type="match status" value="1"/>
</dbReference>
<keyword evidence="2" id="KW-1185">Reference proteome</keyword>
<dbReference type="GO" id="GO:0015074">
    <property type="term" value="P:DNA integration"/>
    <property type="evidence" value="ECO:0007669"/>
    <property type="project" value="TreeGrafter"/>
</dbReference>
<organism evidence="1 2">
    <name type="scientific">Glossina palpalis gambiensis</name>
    <dbReference type="NCBI Taxonomy" id="67801"/>
    <lineage>
        <taxon>Eukaryota</taxon>
        <taxon>Metazoa</taxon>
        <taxon>Ecdysozoa</taxon>
        <taxon>Arthropoda</taxon>
        <taxon>Hexapoda</taxon>
        <taxon>Insecta</taxon>
        <taxon>Pterygota</taxon>
        <taxon>Neoptera</taxon>
        <taxon>Endopterygota</taxon>
        <taxon>Diptera</taxon>
        <taxon>Brachycera</taxon>
        <taxon>Muscomorpha</taxon>
        <taxon>Hippoboscoidea</taxon>
        <taxon>Glossinidae</taxon>
        <taxon>Glossina</taxon>
    </lineage>
</organism>
<dbReference type="GO" id="GO:0042800">
    <property type="term" value="F:histone H3K4 methyltransferase activity"/>
    <property type="evidence" value="ECO:0007669"/>
    <property type="project" value="TreeGrafter"/>
</dbReference>
<dbReference type="GO" id="GO:0044774">
    <property type="term" value="P:mitotic DNA integrity checkpoint signaling"/>
    <property type="evidence" value="ECO:0007669"/>
    <property type="project" value="TreeGrafter"/>
</dbReference>
<dbReference type="Gene3D" id="3.30.420.10">
    <property type="entry name" value="Ribonuclease H-like superfamily/Ribonuclease H"/>
    <property type="match status" value="1"/>
</dbReference>
<dbReference type="InterPro" id="IPR036397">
    <property type="entry name" value="RNaseH_sf"/>
</dbReference>
<dbReference type="GO" id="GO:0031297">
    <property type="term" value="P:replication fork processing"/>
    <property type="evidence" value="ECO:0007669"/>
    <property type="project" value="TreeGrafter"/>
</dbReference>
<dbReference type="GO" id="GO:0044547">
    <property type="term" value="F:DNA topoisomerase binding"/>
    <property type="evidence" value="ECO:0007669"/>
    <property type="project" value="TreeGrafter"/>
</dbReference>
<name>A0A1B0AVL2_9MUSC</name>
<dbReference type="GO" id="GO:0005634">
    <property type="term" value="C:nucleus"/>
    <property type="evidence" value="ECO:0007669"/>
    <property type="project" value="TreeGrafter"/>
</dbReference>
<dbReference type="GO" id="GO:0000014">
    <property type="term" value="F:single-stranded DNA endodeoxyribonuclease activity"/>
    <property type="evidence" value="ECO:0007669"/>
    <property type="project" value="TreeGrafter"/>
</dbReference>
<reference evidence="2" key="1">
    <citation type="submission" date="2015-01" db="EMBL/GenBank/DDBJ databases">
        <authorList>
            <person name="Aksoy S."/>
            <person name="Warren W."/>
            <person name="Wilson R.K."/>
        </authorList>
    </citation>
    <scope>NUCLEOTIDE SEQUENCE [LARGE SCALE GENOMIC DNA]</scope>
    <source>
        <strain evidence="2">IAEA</strain>
    </source>
</reference>
<dbReference type="GO" id="GO:0000793">
    <property type="term" value="C:condensed chromosome"/>
    <property type="evidence" value="ECO:0007669"/>
    <property type="project" value="TreeGrafter"/>
</dbReference>
<dbReference type="EnsemblMetazoa" id="GPPI010101-RA">
    <property type="protein sequence ID" value="GPPI010101-PA"/>
    <property type="gene ID" value="GPPI010101"/>
</dbReference>
<dbReference type="EMBL" id="JXJN01004289">
    <property type="status" value="NOT_ANNOTATED_CDS"/>
    <property type="molecule type" value="Genomic_DNA"/>
</dbReference>
<dbReference type="GO" id="GO:0003697">
    <property type="term" value="F:single-stranded DNA binding"/>
    <property type="evidence" value="ECO:0007669"/>
    <property type="project" value="TreeGrafter"/>
</dbReference>
<dbReference type="InterPro" id="IPR001888">
    <property type="entry name" value="Transposase_1"/>
</dbReference>
<dbReference type="GO" id="GO:0000729">
    <property type="term" value="P:DNA double-strand break processing"/>
    <property type="evidence" value="ECO:0007669"/>
    <property type="project" value="TreeGrafter"/>
</dbReference>
<protein>
    <submittedName>
        <fullName evidence="1">Uncharacterized protein</fullName>
    </submittedName>
</protein>
<accession>A0A1B0AVL2</accession>
<reference evidence="1" key="2">
    <citation type="submission" date="2020-05" db="UniProtKB">
        <authorList>
            <consortium name="EnsemblMetazoa"/>
        </authorList>
    </citation>
    <scope>IDENTIFICATION</scope>
    <source>
        <strain evidence="1">IAEA</strain>
    </source>
</reference>
<dbReference type="InterPro" id="IPR052709">
    <property type="entry name" value="Transposase-MT_Hybrid"/>
</dbReference>
<dbReference type="GO" id="GO:0035861">
    <property type="term" value="C:site of double-strand break"/>
    <property type="evidence" value="ECO:0007669"/>
    <property type="project" value="TreeGrafter"/>
</dbReference>
<dbReference type="AlphaFoldDB" id="A0A1B0AVL2"/>
<evidence type="ECO:0000313" key="2">
    <source>
        <dbReference type="Proteomes" id="UP000092460"/>
    </source>
</evidence>
<dbReference type="EMBL" id="JXJN01004290">
    <property type="status" value="NOT_ANNOTATED_CDS"/>
    <property type="molecule type" value="Genomic_DNA"/>
</dbReference>
<proteinExistence type="predicted"/>
<dbReference type="VEuPathDB" id="VectorBase:GPPI010101"/>
<dbReference type="Proteomes" id="UP000092460">
    <property type="component" value="Unassembled WGS sequence"/>
</dbReference>